<evidence type="ECO:0000256" key="1">
    <source>
        <dbReference type="SAM" id="MobiDB-lite"/>
    </source>
</evidence>
<feature type="compositionally biased region" description="Basic residues" evidence="1">
    <location>
        <begin position="56"/>
        <end position="70"/>
    </location>
</feature>
<feature type="compositionally biased region" description="Basic and acidic residues" evidence="1">
    <location>
        <begin position="137"/>
        <end position="177"/>
    </location>
</feature>
<sequence>AGATRRHAQRAQGGHPTGHPRRRARAQRGHRSRRAVTAIGRQGRRHRPDGVLPPLRLHRGARHRAGRRGVRLAPQDAARPEAGHGRAAGHRRLGRDPGPQRPRAPRPLHVHRPGTGRRTARGARGDPSGAGAVRAGAGDRRRPAAGDAAVDDRGPAGPRQPDRGCDGRDRGGDHDGAPRSARHRARGRAHGRAAAADGGHRCRQLAVLARRL</sequence>
<feature type="compositionally biased region" description="Basic residues" evidence="1">
    <location>
        <begin position="103"/>
        <end position="121"/>
    </location>
</feature>
<feature type="region of interest" description="Disordered" evidence="1">
    <location>
        <begin position="1"/>
        <end position="201"/>
    </location>
</feature>
<protein>
    <submittedName>
        <fullName evidence="2">Unsaturated fatty acid biosythesis repressor FabR, TetR family</fullName>
    </submittedName>
</protein>
<feature type="non-terminal residue" evidence="2">
    <location>
        <position position="1"/>
    </location>
</feature>
<proteinExistence type="predicted"/>
<organism evidence="2">
    <name type="scientific">uncultured Nocardioidaceae bacterium</name>
    <dbReference type="NCBI Taxonomy" id="253824"/>
    <lineage>
        <taxon>Bacteria</taxon>
        <taxon>Bacillati</taxon>
        <taxon>Actinomycetota</taxon>
        <taxon>Actinomycetes</taxon>
        <taxon>Propionibacteriales</taxon>
        <taxon>Nocardioidaceae</taxon>
        <taxon>environmental samples</taxon>
    </lineage>
</organism>
<accession>A0A6J4NRC5</accession>
<feature type="compositionally biased region" description="Basic residues" evidence="1">
    <location>
        <begin position="18"/>
        <end position="34"/>
    </location>
</feature>
<feature type="compositionally biased region" description="Basic residues" evidence="1">
    <location>
        <begin position="180"/>
        <end position="191"/>
    </location>
</feature>
<gene>
    <name evidence="2" type="ORF">AVDCRST_MAG47-2975</name>
</gene>
<name>A0A6J4NRC5_9ACTN</name>
<evidence type="ECO:0000313" key="2">
    <source>
        <dbReference type="EMBL" id="CAA9393638.1"/>
    </source>
</evidence>
<dbReference type="EMBL" id="CADCUK010000196">
    <property type="protein sequence ID" value="CAA9393638.1"/>
    <property type="molecule type" value="Genomic_DNA"/>
</dbReference>
<feature type="non-terminal residue" evidence="2">
    <location>
        <position position="212"/>
    </location>
</feature>
<dbReference type="AlphaFoldDB" id="A0A6J4NRC5"/>
<reference evidence="2" key="1">
    <citation type="submission" date="2020-02" db="EMBL/GenBank/DDBJ databases">
        <authorList>
            <person name="Meier V. D."/>
        </authorList>
    </citation>
    <scope>NUCLEOTIDE SEQUENCE</scope>
    <source>
        <strain evidence="2">AVDCRST_MAG47</strain>
    </source>
</reference>